<dbReference type="InterPro" id="IPR014895">
    <property type="entry name" value="Alginate_lyase_2"/>
</dbReference>
<keyword evidence="4" id="KW-1185">Reference proteome</keyword>
<feature type="domain" description="F5/8 type C" evidence="2">
    <location>
        <begin position="26"/>
        <end position="173"/>
    </location>
</feature>
<dbReference type="EMBL" id="JACYXC010000001">
    <property type="protein sequence ID" value="MBH5338339.1"/>
    <property type="molecule type" value="Genomic_DNA"/>
</dbReference>
<name>A0ABS0NT08_9ACTN</name>
<comment type="caution">
    <text evidence="3">The sequence shown here is derived from an EMBL/GenBank/DDBJ whole genome shotgun (WGS) entry which is preliminary data.</text>
</comment>
<reference evidence="3 4" key="1">
    <citation type="submission" date="2020-09" db="EMBL/GenBank/DDBJ databases">
        <title>Biosynthesis of the nuclear factor of activated T cells inhibitor NFAT-133 and its congeners in Streptomyces pactum.</title>
        <authorList>
            <person name="Zhou W."/>
            <person name="Posri P."/>
            <person name="Abugrain M.E."/>
            <person name="Weisberg A.J."/>
            <person name="Chang J.H."/>
            <person name="Mahmud T."/>
        </authorList>
    </citation>
    <scope>NUCLEOTIDE SEQUENCE [LARGE SCALE GENOMIC DNA]</scope>
    <source>
        <strain evidence="3 4">ATCC 27456</strain>
    </source>
</reference>
<dbReference type="GO" id="GO:0016829">
    <property type="term" value="F:lyase activity"/>
    <property type="evidence" value="ECO:0007669"/>
    <property type="project" value="UniProtKB-KW"/>
</dbReference>
<dbReference type="Gene3D" id="2.60.120.260">
    <property type="entry name" value="Galactose-binding domain-like"/>
    <property type="match status" value="1"/>
</dbReference>
<dbReference type="InterPro" id="IPR000421">
    <property type="entry name" value="FA58C"/>
</dbReference>
<dbReference type="Pfam" id="PF08787">
    <property type="entry name" value="Alginate_lyase2"/>
    <property type="match status" value="1"/>
</dbReference>
<feature type="chain" id="PRO_5046658552" evidence="1">
    <location>
        <begin position="40"/>
        <end position="415"/>
    </location>
</feature>
<evidence type="ECO:0000259" key="2">
    <source>
        <dbReference type="PROSITE" id="PS50022"/>
    </source>
</evidence>
<feature type="signal peptide" evidence="1">
    <location>
        <begin position="1"/>
        <end position="39"/>
    </location>
</feature>
<sequence length="415" mass="44426">MELSRLARSAPRGGGWPRLAVAALVAAATALVVPATARAADVEVTPGAGGVTAGTSDGNRPANVVDGDYGTRWSGEGDGAWLRLDLGSTHTVNQVKLAVHKGDTRRNVFELQYWDGSRWVTVHDGRSSGTTTGLQSFSFAPVRTSQIRYLGHGYEGEGEGDWNSLTEVEVWSGEGDGGGAEVPADVVDLSDWKVTLPIGEEEDPTEIFQPQLDGYSHDPYFTVADSGDAVRFRAPVNGVTTGGSSYPRSELREMESGGGDEITWSSTAGTHTMTLREAFTHLPEDKPHVVGAQIHGGDDDVTVLRLEGSKLWITDGDTAHHHLITDDYALGTVFELRYVVSDGEIEVYFNGELETTLGHFDSTNYFKAGAYTQANCSNSSPCGTANYGEVELHAVHVTHDDGRGADRTQADGRRG</sequence>
<evidence type="ECO:0000256" key="1">
    <source>
        <dbReference type="SAM" id="SignalP"/>
    </source>
</evidence>
<dbReference type="PROSITE" id="PS50022">
    <property type="entry name" value="FA58C_3"/>
    <property type="match status" value="1"/>
</dbReference>
<keyword evidence="1" id="KW-0732">Signal</keyword>
<dbReference type="InterPro" id="IPR013320">
    <property type="entry name" value="ConA-like_dom_sf"/>
</dbReference>
<evidence type="ECO:0000313" key="4">
    <source>
        <dbReference type="Proteomes" id="UP000807371"/>
    </source>
</evidence>
<dbReference type="Gene3D" id="2.60.120.200">
    <property type="match status" value="1"/>
</dbReference>
<evidence type="ECO:0000313" key="3">
    <source>
        <dbReference type="EMBL" id="MBH5338339.1"/>
    </source>
</evidence>
<dbReference type="SUPFAM" id="SSF49785">
    <property type="entry name" value="Galactose-binding domain-like"/>
    <property type="match status" value="1"/>
</dbReference>
<dbReference type="Pfam" id="PF22633">
    <property type="entry name" value="F5_F8_type_C_2"/>
    <property type="match status" value="1"/>
</dbReference>
<dbReference type="InterPro" id="IPR008979">
    <property type="entry name" value="Galactose-bd-like_sf"/>
</dbReference>
<gene>
    <name evidence="3" type="ORF">IHE55_27540</name>
</gene>
<accession>A0ABS0NT08</accession>
<protein>
    <submittedName>
        <fullName evidence="3">Polysaccharide lyase family 7 protein</fullName>
    </submittedName>
</protein>
<organism evidence="3 4">
    <name type="scientific">Streptomyces pactum</name>
    <dbReference type="NCBI Taxonomy" id="68249"/>
    <lineage>
        <taxon>Bacteria</taxon>
        <taxon>Bacillati</taxon>
        <taxon>Actinomycetota</taxon>
        <taxon>Actinomycetes</taxon>
        <taxon>Kitasatosporales</taxon>
        <taxon>Streptomycetaceae</taxon>
        <taxon>Streptomyces</taxon>
    </lineage>
</organism>
<dbReference type="SUPFAM" id="SSF49899">
    <property type="entry name" value="Concanavalin A-like lectins/glucanases"/>
    <property type="match status" value="1"/>
</dbReference>
<keyword evidence="3" id="KW-0456">Lyase</keyword>
<dbReference type="RefSeq" id="WP_197991514.1">
    <property type="nucleotide sequence ID" value="NZ_JACYXC010000001.1"/>
</dbReference>
<dbReference type="Proteomes" id="UP000807371">
    <property type="component" value="Unassembled WGS sequence"/>
</dbReference>
<proteinExistence type="predicted"/>